<dbReference type="AlphaFoldDB" id="A0A2P8FBT3"/>
<evidence type="ECO:0000313" key="2">
    <source>
        <dbReference type="EMBL" id="PSL19154.1"/>
    </source>
</evidence>
<dbReference type="InterPro" id="IPR018681">
    <property type="entry name" value="DUF2165_transmembrane"/>
</dbReference>
<accession>A0A2P8FBT3</accession>
<comment type="caution">
    <text evidence="2">The sequence shown here is derived from an EMBL/GenBank/DDBJ whole genome shotgun (WGS) entry which is preliminary data.</text>
</comment>
<reference evidence="2 3" key="1">
    <citation type="submission" date="2018-03" db="EMBL/GenBank/DDBJ databases">
        <title>Genomic Encyclopedia of Archaeal and Bacterial Type Strains, Phase II (KMG-II): from individual species to whole genera.</title>
        <authorList>
            <person name="Goeker M."/>
        </authorList>
    </citation>
    <scope>NUCLEOTIDE SEQUENCE [LARGE SCALE GENOMIC DNA]</scope>
    <source>
        <strain evidence="2 3">DSM 100673</strain>
    </source>
</reference>
<sequence length="160" mass="17959">MDMTLLAQTVSLALPAAWLTTGVRDNILYPPVNEVFTAQVLTMERMREEYPDEYARVAHRSINSRAWQKGLFRLIVVSEAATTVVLWAGVVMLALSVLGFALPSVARDVAMLGALMFTCIWAMFTIVGNHFSYWFSHEGAQNTHFQLMLWGIGNMIFLSL</sequence>
<evidence type="ECO:0000313" key="3">
    <source>
        <dbReference type="Proteomes" id="UP000240418"/>
    </source>
</evidence>
<dbReference type="RefSeq" id="WP_106608770.1">
    <property type="nucleotide sequence ID" value="NZ_PYGJ01000007.1"/>
</dbReference>
<gene>
    <name evidence="2" type="ORF">CLV88_10797</name>
</gene>
<feature type="transmembrane region" description="Helical" evidence="1">
    <location>
        <begin position="109"/>
        <end position="131"/>
    </location>
</feature>
<feature type="transmembrane region" description="Helical" evidence="1">
    <location>
        <begin position="80"/>
        <end position="102"/>
    </location>
</feature>
<keyword evidence="1" id="KW-0472">Membrane</keyword>
<keyword evidence="3" id="KW-1185">Reference proteome</keyword>
<proteinExistence type="predicted"/>
<dbReference type="EMBL" id="PYGJ01000007">
    <property type="protein sequence ID" value="PSL19154.1"/>
    <property type="molecule type" value="Genomic_DNA"/>
</dbReference>
<dbReference type="Pfam" id="PF09933">
    <property type="entry name" value="DUF2165"/>
    <property type="match status" value="1"/>
</dbReference>
<dbReference type="Proteomes" id="UP000240418">
    <property type="component" value="Unassembled WGS sequence"/>
</dbReference>
<dbReference type="OrthoDB" id="7850916at2"/>
<keyword evidence="1" id="KW-0812">Transmembrane</keyword>
<organism evidence="2 3">
    <name type="scientific">Shimia abyssi</name>
    <dbReference type="NCBI Taxonomy" id="1662395"/>
    <lineage>
        <taxon>Bacteria</taxon>
        <taxon>Pseudomonadati</taxon>
        <taxon>Pseudomonadota</taxon>
        <taxon>Alphaproteobacteria</taxon>
        <taxon>Rhodobacterales</taxon>
        <taxon>Roseobacteraceae</taxon>
    </lineage>
</organism>
<name>A0A2P8FBT3_9RHOB</name>
<evidence type="ECO:0000256" key="1">
    <source>
        <dbReference type="SAM" id="Phobius"/>
    </source>
</evidence>
<keyword evidence="1" id="KW-1133">Transmembrane helix</keyword>
<protein>
    <submittedName>
        <fullName evidence="2">Putative small integral membrane protein</fullName>
    </submittedName>
</protein>